<comment type="similarity">
    <text evidence="2">Belongs to the RRF family.</text>
</comment>
<dbReference type="EMBL" id="SNRY01002333">
    <property type="protein sequence ID" value="KAA6325587.1"/>
    <property type="molecule type" value="Genomic_DNA"/>
</dbReference>
<dbReference type="FunFam" id="1.10.132.20:FF:000001">
    <property type="entry name" value="Ribosome-recycling factor"/>
    <property type="match status" value="1"/>
</dbReference>
<evidence type="ECO:0000313" key="6">
    <source>
        <dbReference type="EMBL" id="KAA6325587.1"/>
    </source>
</evidence>
<name>A0A5J4QUK8_9ZZZZ</name>
<reference evidence="6" key="1">
    <citation type="submission" date="2019-03" db="EMBL/GenBank/DDBJ databases">
        <title>Single cell metagenomics reveals metabolic interactions within the superorganism composed of flagellate Streblomastix strix and complex community of Bacteroidetes bacteria on its surface.</title>
        <authorList>
            <person name="Treitli S.C."/>
            <person name="Kolisko M."/>
            <person name="Husnik F."/>
            <person name="Keeling P."/>
            <person name="Hampl V."/>
        </authorList>
    </citation>
    <scope>NUCLEOTIDE SEQUENCE</scope>
    <source>
        <strain evidence="6">STM</strain>
    </source>
</reference>
<dbReference type="FunFam" id="3.30.1360.40:FF:000001">
    <property type="entry name" value="Ribosome-recycling factor"/>
    <property type="match status" value="1"/>
</dbReference>
<protein>
    <submittedName>
        <fullName evidence="6">Ribosome-recycling factor</fullName>
    </submittedName>
</protein>
<comment type="caution">
    <text evidence="6">The sequence shown here is derived from an EMBL/GenBank/DDBJ whole genome shotgun (WGS) entry which is preliminary data.</text>
</comment>
<evidence type="ECO:0000259" key="5">
    <source>
        <dbReference type="Pfam" id="PF01765"/>
    </source>
</evidence>
<evidence type="ECO:0000256" key="3">
    <source>
        <dbReference type="ARBA" id="ARBA00022490"/>
    </source>
</evidence>
<dbReference type="InterPro" id="IPR002661">
    <property type="entry name" value="Ribosome_recyc_fac"/>
</dbReference>
<dbReference type="PANTHER" id="PTHR20982:SF3">
    <property type="entry name" value="MITOCHONDRIAL RIBOSOME RECYCLING FACTOR PSEUDO 1"/>
    <property type="match status" value="1"/>
</dbReference>
<sequence length="186" mass="21059">MTDVNKSINEAQEKMDMAILYLDEAFAHIRAGKANPRILDGIRVNSYGSMVSLSNVAAISMPDARSITIKPWDKDMFKIIEKAIINSDLGIMPENNGEIIRLNIPPLTEERRKQLSKQCKTESETAKISIRNARRDSIDLLKKGLKDGLSEDLEKDAEAKLQKIHDKYIKKTDDMLAEKEKEIMTV</sequence>
<dbReference type="SUPFAM" id="SSF55194">
    <property type="entry name" value="Ribosome recycling factor, RRF"/>
    <property type="match status" value="1"/>
</dbReference>
<keyword evidence="3" id="KW-0963">Cytoplasm</keyword>
<keyword evidence="4" id="KW-0648">Protein biosynthesis</keyword>
<evidence type="ECO:0000256" key="1">
    <source>
        <dbReference type="ARBA" id="ARBA00004496"/>
    </source>
</evidence>
<dbReference type="HAMAP" id="MF_00040">
    <property type="entry name" value="RRF"/>
    <property type="match status" value="1"/>
</dbReference>
<dbReference type="Pfam" id="PF01765">
    <property type="entry name" value="RRF"/>
    <property type="match status" value="1"/>
</dbReference>
<dbReference type="Gene3D" id="1.10.132.20">
    <property type="entry name" value="Ribosome-recycling factor"/>
    <property type="match status" value="1"/>
</dbReference>
<feature type="domain" description="Ribosome recycling factor" evidence="5">
    <location>
        <begin position="23"/>
        <end position="184"/>
    </location>
</feature>
<accession>A0A5J4QUK8</accession>
<dbReference type="InterPro" id="IPR023584">
    <property type="entry name" value="Ribosome_recyc_fac_dom"/>
</dbReference>
<dbReference type="InterPro" id="IPR036191">
    <property type="entry name" value="RRF_sf"/>
</dbReference>
<comment type="subcellular location">
    <subcellularLocation>
        <location evidence="1">Cytoplasm</location>
    </subcellularLocation>
</comment>
<gene>
    <name evidence="6" type="ORF">EZS27_025219</name>
</gene>
<evidence type="ECO:0000256" key="4">
    <source>
        <dbReference type="ARBA" id="ARBA00022917"/>
    </source>
</evidence>
<organism evidence="6">
    <name type="scientific">termite gut metagenome</name>
    <dbReference type="NCBI Taxonomy" id="433724"/>
    <lineage>
        <taxon>unclassified sequences</taxon>
        <taxon>metagenomes</taxon>
        <taxon>organismal metagenomes</taxon>
    </lineage>
</organism>
<evidence type="ECO:0000256" key="2">
    <source>
        <dbReference type="ARBA" id="ARBA00005912"/>
    </source>
</evidence>
<dbReference type="NCBIfam" id="TIGR00496">
    <property type="entry name" value="frr"/>
    <property type="match status" value="1"/>
</dbReference>
<proteinExistence type="inferred from homology"/>
<dbReference type="AlphaFoldDB" id="A0A5J4QUK8"/>
<dbReference type="PANTHER" id="PTHR20982">
    <property type="entry name" value="RIBOSOME RECYCLING FACTOR"/>
    <property type="match status" value="1"/>
</dbReference>
<dbReference type="GO" id="GO:0005737">
    <property type="term" value="C:cytoplasm"/>
    <property type="evidence" value="ECO:0007669"/>
    <property type="project" value="UniProtKB-SubCell"/>
</dbReference>
<dbReference type="Gene3D" id="3.30.1360.40">
    <property type="match status" value="1"/>
</dbReference>
<dbReference type="CDD" id="cd00520">
    <property type="entry name" value="RRF"/>
    <property type="match status" value="1"/>
</dbReference>
<dbReference type="GO" id="GO:0043023">
    <property type="term" value="F:ribosomal large subunit binding"/>
    <property type="evidence" value="ECO:0007669"/>
    <property type="project" value="TreeGrafter"/>
</dbReference>
<dbReference type="GO" id="GO:0006412">
    <property type="term" value="P:translation"/>
    <property type="evidence" value="ECO:0007669"/>
    <property type="project" value="UniProtKB-KW"/>
</dbReference>